<evidence type="ECO:0000313" key="1">
    <source>
        <dbReference type="EMBL" id="UPW42016.1"/>
    </source>
</evidence>
<organism evidence="1">
    <name type="scientific">Dipodfec virus RodF1_24</name>
    <dbReference type="NCBI Taxonomy" id="2929294"/>
    <lineage>
        <taxon>Viruses</taxon>
        <taxon>Monodnaviria</taxon>
        <taxon>Sangervirae</taxon>
        <taxon>Phixviricota</taxon>
        <taxon>Malgrandaviricetes</taxon>
        <taxon>Petitvirales</taxon>
        <taxon>Microviridae</taxon>
    </lineage>
</organism>
<protein>
    <submittedName>
        <fullName evidence="1">Uncharacterized protein</fullName>
    </submittedName>
</protein>
<name>A0A976N2S3_9VIRU</name>
<reference evidence="1" key="1">
    <citation type="submission" date="2022-02" db="EMBL/GenBank/DDBJ databases">
        <title>Towards deciphering the DNA virus diversity associated with rodent species in the families Cricetidae and Heteromyidae.</title>
        <authorList>
            <person name="Lund M."/>
            <person name="Larsen B.B."/>
            <person name="Gryseels S."/>
            <person name="Kraberger S."/>
            <person name="Rowsey D.M."/>
            <person name="Steger L."/>
            <person name="Yule K.M."/>
            <person name="Upham N.S."/>
            <person name="Worobey M."/>
            <person name="Van Doorslaer K."/>
            <person name="Varsani A."/>
        </authorList>
    </citation>
    <scope>NUCLEOTIDE SEQUENCE</scope>
    <source>
        <strain evidence="1">NeonRodF1_24</strain>
    </source>
</reference>
<accession>A0A976N2S3</accession>
<sequence>MVQGNIIDIRLHEAVQPRTIDQLCEQTLVDGQGKEYRCVSNDIYLLVRQNKLAALNPMVQSAVQNEFARVGSTLSDTAKALKISDSDLLKTVKSRYIQSTCDMSSYVKAMSKAVKDTVSSYRSYLDSKKSEESAPAPAPSE</sequence>
<dbReference type="EMBL" id="OM869710">
    <property type="protein sequence ID" value="UPW42016.1"/>
    <property type="molecule type" value="Genomic_DNA"/>
</dbReference>
<proteinExistence type="predicted"/>